<evidence type="ECO:0000313" key="1">
    <source>
        <dbReference type="EMBL" id="SOC45768.1"/>
    </source>
</evidence>
<gene>
    <name evidence="1" type="ORF">SAMN05892877_117157</name>
</gene>
<dbReference type="AlphaFoldDB" id="A0A285UWP8"/>
<name>A0A285UWP8_9HYPH</name>
<dbReference type="EMBL" id="OBQD01000017">
    <property type="protein sequence ID" value="SOC45768.1"/>
    <property type="molecule type" value="Genomic_DNA"/>
</dbReference>
<dbReference type="RefSeq" id="WP_097142198.1">
    <property type="nucleotide sequence ID" value="NZ_OBQD01000017.1"/>
</dbReference>
<proteinExistence type="predicted"/>
<protein>
    <submittedName>
        <fullName evidence="1">Uncharacterized protein</fullName>
    </submittedName>
</protein>
<dbReference type="Proteomes" id="UP000219167">
    <property type="component" value="Unassembled WGS sequence"/>
</dbReference>
<dbReference type="OrthoDB" id="8420636at2"/>
<reference evidence="1 2" key="1">
    <citation type="submission" date="2017-08" db="EMBL/GenBank/DDBJ databases">
        <authorList>
            <person name="de Groot N.N."/>
        </authorList>
    </citation>
    <scope>NUCLEOTIDE SEQUENCE [LARGE SCALE GENOMIC DNA]</scope>
    <source>
        <strain evidence="1 2">JC85</strain>
    </source>
</reference>
<sequence>MTEQKTAEFVDLSGLEALVEAQEKGIEIDILNEKGNSLGLKIGIVGPDSDRMQKAIRDVTAEAAKAAAERGSMEDASADPDERMIAILAKATTHWSPDPKIGGKVIPFSEENVRNLYTRFKIIRDQVEVKAARRASFTKG</sequence>
<organism evidence="1 2">
    <name type="scientific">Rhizobium subbaraonis</name>
    <dbReference type="NCBI Taxonomy" id="908946"/>
    <lineage>
        <taxon>Bacteria</taxon>
        <taxon>Pseudomonadati</taxon>
        <taxon>Pseudomonadota</taxon>
        <taxon>Alphaproteobacteria</taxon>
        <taxon>Hyphomicrobiales</taxon>
        <taxon>Rhizobiaceae</taxon>
        <taxon>Rhizobium/Agrobacterium group</taxon>
        <taxon>Rhizobium</taxon>
    </lineage>
</organism>
<keyword evidence="2" id="KW-1185">Reference proteome</keyword>
<evidence type="ECO:0000313" key="2">
    <source>
        <dbReference type="Proteomes" id="UP000219167"/>
    </source>
</evidence>
<accession>A0A285UWP8</accession>